<dbReference type="Pfam" id="PF05235">
    <property type="entry name" value="CHAD"/>
    <property type="match status" value="1"/>
</dbReference>
<dbReference type="InterPro" id="IPR033469">
    <property type="entry name" value="CYTH-like_dom_sf"/>
</dbReference>
<gene>
    <name evidence="3" type="ORF">GQE98_15705</name>
</gene>
<dbReference type="SMART" id="SM01118">
    <property type="entry name" value="CYTH"/>
    <property type="match status" value="1"/>
</dbReference>
<dbReference type="PANTHER" id="PTHR39569">
    <property type="entry name" value="INORGANIC TRIPHOSPHATASE"/>
    <property type="match status" value="1"/>
</dbReference>
<dbReference type="CDD" id="cd07756">
    <property type="entry name" value="CYTH-like_Pase_CHAD"/>
    <property type="match status" value="1"/>
</dbReference>
<dbReference type="RefSeq" id="WP_161316658.1">
    <property type="nucleotide sequence ID" value="NZ_WTUW01000009.1"/>
</dbReference>
<dbReference type="AlphaFoldDB" id="A0A6L8WCE0"/>
<evidence type="ECO:0000313" key="4">
    <source>
        <dbReference type="Proteomes" id="UP000476030"/>
    </source>
</evidence>
<dbReference type="Proteomes" id="UP000476030">
    <property type="component" value="Unassembled WGS sequence"/>
</dbReference>
<dbReference type="GO" id="GO:0046872">
    <property type="term" value="F:metal ion binding"/>
    <property type="evidence" value="ECO:0007669"/>
    <property type="project" value="TreeGrafter"/>
</dbReference>
<dbReference type="PROSITE" id="PS51707">
    <property type="entry name" value="CYTH"/>
    <property type="match status" value="1"/>
</dbReference>
<sequence>MSAQEIELKLTLSEEDIRRLASSPEFTDLTGGIASTRLLRSVYYDTPDAALGREKISLRIRDNGKTRVQTAKLDGGLNKGLSQTLEYEDEITTEVPDIGLIKDETARRRIEIALADQLLVPLFETYINRTAALIDIAGEGTVELALDIGEVRAGDKRAPLSEVELELKSGAPYTMLSAAEKLFAGVVVAPGTLHKARRGFILIGLADAEEEKQATLTSSGKTEITHGMSGAEALRFVGNEATEQILKNWELMLKSPSAEGAHHLRIGLRRLRIALHMLSAKKLGPEFAVLEKRAQGLARIVGELRDADVLLSDIFNSAANHLEGIPEGGAFRDVLNAHIEEKRRLVQDSLQSADWAELKLHCLFFDFLMDRAIARAGSDLKDANVLKYANKALKKAWRRVNKWGKRIDELSPEERHSMRKKLKSLRYVTEFFLPLYSAKTAKPFLKKLQRLQDVFGYLNDVETSRKLFAIVAKSKDTGEDITSQATLIYNWHQGRADVAWQDARKRWQKLQKTDRFWE</sequence>
<dbReference type="InterPro" id="IPR039013">
    <property type="entry name" value="YgiF"/>
</dbReference>
<dbReference type="InterPro" id="IPR007899">
    <property type="entry name" value="CHAD_dom"/>
</dbReference>
<keyword evidence="4" id="KW-1185">Reference proteome</keyword>
<dbReference type="PANTHER" id="PTHR39569:SF1">
    <property type="entry name" value="INORGANIC TRIPHOSPHATASE"/>
    <property type="match status" value="1"/>
</dbReference>
<feature type="domain" description="CYTH" evidence="1">
    <location>
        <begin position="3"/>
        <end position="206"/>
    </location>
</feature>
<organism evidence="3 4">
    <name type="scientific">Sneathiella litorea</name>
    <dbReference type="NCBI Taxonomy" id="2606216"/>
    <lineage>
        <taxon>Bacteria</taxon>
        <taxon>Pseudomonadati</taxon>
        <taxon>Pseudomonadota</taxon>
        <taxon>Alphaproteobacteria</taxon>
        <taxon>Sneathiellales</taxon>
        <taxon>Sneathiellaceae</taxon>
        <taxon>Sneathiella</taxon>
    </lineage>
</organism>
<feature type="domain" description="CHAD" evidence="2">
    <location>
        <begin position="227"/>
        <end position="505"/>
    </location>
</feature>
<dbReference type="Pfam" id="PF01928">
    <property type="entry name" value="CYTH"/>
    <property type="match status" value="1"/>
</dbReference>
<dbReference type="GO" id="GO:0050355">
    <property type="term" value="F:inorganic triphosphate phosphatase activity"/>
    <property type="evidence" value="ECO:0007669"/>
    <property type="project" value="InterPro"/>
</dbReference>
<dbReference type="PROSITE" id="PS51708">
    <property type="entry name" value="CHAD"/>
    <property type="match status" value="1"/>
</dbReference>
<dbReference type="Gene3D" id="1.40.20.10">
    <property type="entry name" value="CHAD domain"/>
    <property type="match status" value="1"/>
</dbReference>
<dbReference type="SMART" id="SM00880">
    <property type="entry name" value="CHAD"/>
    <property type="match status" value="1"/>
</dbReference>
<protein>
    <submittedName>
        <fullName evidence="3">CHAD domain-containing protein</fullName>
    </submittedName>
</protein>
<dbReference type="SUPFAM" id="SSF55154">
    <property type="entry name" value="CYTH-like phosphatases"/>
    <property type="match status" value="1"/>
</dbReference>
<comment type="caution">
    <text evidence="3">The sequence shown here is derived from an EMBL/GenBank/DDBJ whole genome shotgun (WGS) entry which is preliminary data.</text>
</comment>
<accession>A0A6L8WCE0</accession>
<reference evidence="3 4" key="1">
    <citation type="submission" date="2019-12" db="EMBL/GenBank/DDBJ databases">
        <title>Snethiella sp. nov. sp. isolated from sea sand.</title>
        <authorList>
            <person name="Kim J."/>
            <person name="Jeong S.E."/>
            <person name="Jung H.S."/>
            <person name="Jeon C.O."/>
        </authorList>
    </citation>
    <scope>NUCLEOTIDE SEQUENCE [LARGE SCALE GENOMIC DNA]</scope>
    <source>
        <strain evidence="3 4">DP05</strain>
    </source>
</reference>
<proteinExistence type="predicted"/>
<evidence type="ECO:0000259" key="2">
    <source>
        <dbReference type="PROSITE" id="PS51708"/>
    </source>
</evidence>
<name>A0A6L8WCE0_9PROT</name>
<dbReference type="InterPro" id="IPR023577">
    <property type="entry name" value="CYTH_domain"/>
</dbReference>
<dbReference type="EMBL" id="WTUW01000009">
    <property type="protein sequence ID" value="MZR32083.1"/>
    <property type="molecule type" value="Genomic_DNA"/>
</dbReference>
<dbReference type="InterPro" id="IPR038186">
    <property type="entry name" value="CHAD_dom_sf"/>
</dbReference>
<evidence type="ECO:0000313" key="3">
    <source>
        <dbReference type="EMBL" id="MZR32083.1"/>
    </source>
</evidence>
<evidence type="ECO:0000259" key="1">
    <source>
        <dbReference type="PROSITE" id="PS51707"/>
    </source>
</evidence>
<dbReference type="Gene3D" id="2.40.320.10">
    <property type="entry name" value="Hypothetical Protein Pfu-838710-001"/>
    <property type="match status" value="1"/>
</dbReference>